<gene>
    <name evidence="2" type="ORF">HMPREF3226_01856</name>
</gene>
<dbReference type="Pfam" id="PF22252">
    <property type="entry name" value="PNGase_F-II_N"/>
    <property type="match status" value="1"/>
</dbReference>
<evidence type="ECO:0000313" key="2">
    <source>
        <dbReference type="EMBL" id="KXA36814.1"/>
    </source>
</evidence>
<organism evidence="2 3">
    <name type="scientific">Prevotella corporis</name>
    <dbReference type="NCBI Taxonomy" id="28128"/>
    <lineage>
        <taxon>Bacteria</taxon>
        <taxon>Pseudomonadati</taxon>
        <taxon>Bacteroidota</taxon>
        <taxon>Bacteroidia</taxon>
        <taxon>Bacteroidales</taxon>
        <taxon>Prevotellaceae</taxon>
        <taxon>Prevotella</taxon>
    </lineage>
</organism>
<protein>
    <recommendedName>
        <fullName evidence="4">GLPGLI family protein</fullName>
    </recommendedName>
</protein>
<keyword evidence="3" id="KW-1185">Reference proteome</keyword>
<dbReference type="PATRIC" id="fig|28128.5.peg.1906"/>
<dbReference type="Proteomes" id="UP000070533">
    <property type="component" value="Unassembled WGS sequence"/>
</dbReference>
<feature type="signal peptide" evidence="1">
    <location>
        <begin position="1"/>
        <end position="30"/>
    </location>
</feature>
<feature type="non-terminal residue" evidence="2">
    <location>
        <position position="1"/>
    </location>
</feature>
<accession>A0A133Q1R7</accession>
<dbReference type="RefSeq" id="WP_231728328.1">
    <property type="nucleotide sequence ID" value="NZ_KQ957281.1"/>
</dbReference>
<proteinExistence type="predicted"/>
<keyword evidence="1" id="KW-0732">Signal</keyword>
<name>A0A133Q1R7_9BACT</name>
<reference evidence="3" key="1">
    <citation type="submission" date="2016-01" db="EMBL/GenBank/DDBJ databases">
        <authorList>
            <person name="Mitreva M."/>
            <person name="Pepin K.H."/>
            <person name="Mihindukulasuriya K.A."/>
            <person name="Fulton R."/>
            <person name="Fronick C."/>
            <person name="O'Laughlin M."/>
            <person name="Miner T."/>
            <person name="Herter B."/>
            <person name="Rosa B.A."/>
            <person name="Cordes M."/>
            <person name="Tomlinson C."/>
            <person name="Wollam A."/>
            <person name="Palsikar V.B."/>
            <person name="Mardis E.R."/>
            <person name="Wilson R.K."/>
        </authorList>
    </citation>
    <scope>NUCLEOTIDE SEQUENCE [LARGE SCALE GENOMIC DNA]</scope>
    <source>
        <strain evidence="3">MJR7716</strain>
    </source>
</reference>
<sequence>NQNQTTMNKLMMKFYSFCITFIMSLLSCFGQNTHIIEPSIIEVSYHVKIGNSYDDFALRVGKNVSQYFSYHKLRFDSLATNPETALAMINEKIKAVQNRNNSTGPEIVSPGYRDYLYRNLEEGKTITYTGIWNSHYRIVEDIPTQEWVICEDSTREIIGFNCKMATTHFRGREWKVWFSEEIPLPLGPWKLGGLPGLVLAAHCNGYLDITANNIRKEQLSPVKFYNFWEVKYKDIDRLTFLKKATDPTLYPKNTIFYPQMELE</sequence>
<comment type="caution">
    <text evidence="2">The sequence shown here is derived from an EMBL/GenBank/DDBJ whole genome shotgun (WGS) entry which is preliminary data.</text>
</comment>
<dbReference type="EMBL" id="LRQG01000152">
    <property type="protein sequence ID" value="KXA36814.1"/>
    <property type="molecule type" value="Genomic_DNA"/>
</dbReference>
<feature type="chain" id="PRO_5007458533" description="GLPGLI family protein" evidence="1">
    <location>
        <begin position="31"/>
        <end position="263"/>
    </location>
</feature>
<dbReference type="InterPro" id="IPR005901">
    <property type="entry name" value="GLPGLI"/>
</dbReference>
<evidence type="ECO:0000313" key="3">
    <source>
        <dbReference type="Proteomes" id="UP000070533"/>
    </source>
</evidence>
<evidence type="ECO:0008006" key="4">
    <source>
        <dbReference type="Google" id="ProtNLM"/>
    </source>
</evidence>
<evidence type="ECO:0000256" key="1">
    <source>
        <dbReference type="SAM" id="SignalP"/>
    </source>
</evidence>
<dbReference type="AlphaFoldDB" id="A0A133Q1R7"/>
<dbReference type="NCBIfam" id="TIGR01200">
    <property type="entry name" value="GLPGLI"/>
    <property type="match status" value="1"/>
</dbReference>
<dbReference type="STRING" id="28128.HMPREF3226_01856"/>